<dbReference type="Proteomes" id="UP000621560">
    <property type="component" value="Unassembled WGS sequence"/>
</dbReference>
<proteinExistence type="predicted"/>
<dbReference type="InterPro" id="IPR036291">
    <property type="entry name" value="NAD(P)-bd_dom_sf"/>
</dbReference>
<dbReference type="PANTHER" id="PTHR43818">
    <property type="entry name" value="BCDNA.GH03377"/>
    <property type="match status" value="1"/>
</dbReference>
<dbReference type="Pfam" id="PF01408">
    <property type="entry name" value="GFO_IDH_MocA"/>
    <property type="match status" value="1"/>
</dbReference>
<evidence type="ECO:0000256" key="1">
    <source>
        <dbReference type="ARBA" id="ARBA00023002"/>
    </source>
</evidence>
<dbReference type="SUPFAM" id="SSF51735">
    <property type="entry name" value="NAD(P)-binding Rossmann-fold domains"/>
    <property type="match status" value="1"/>
</dbReference>
<keyword evidence="1" id="KW-0560">Oxidoreductase</keyword>
<dbReference type="RefSeq" id="WP_190920372.1">
    <property type="nucleotide sequence ID" value="NZ_JACXIZ010000035.1"/>
</dbReference>
<dbReference type="PANTHER" id="PTHR43818:SF11">
    <property type="entry name" value="BCDNA.GH03377"/>
    <property type="match status" value="1"/>
</dbReference>
<evidence type="ECO:0000313" key="5">
    <source>
        <dbReference type="Proteomes" id="UP000621560"/>
    </source>
</evidence>
<feature type="domain" description="GFO/IDH/MocA-like oxidoreductase" evidence="3">
    <location>
        <begin position="131"/>
        <end position="250"/>
    </location>
</feature>
<sequence>MIRVAKLSYWHVHAWDYTKLAQQHPGTEIVAVWDELPERGREAAGKLGVPFHDDLDALLADESIDAVIVDAPTSMHHEVIGKAARAGKHIFTEKVVAPTLREVNSILRDVEQAGVKLTVSLPRLYDGYTQTILPLIEQGVFGELTHVRVRLSHDGSLADWLPAHFYNAEQTGGGAMIDLGCHPMYLTRLFLGLPEAVSSNYGRFTGREVEDNAVNSLHYANGAIGIVEAGFVNAYAPFSIEIDGTEGSLVYGIGGNELKVRSKRRTNEWETLPLADKLPPAFDQWVGHIENGTEATDNIAMAIDLTKLMEASVKSAAEQRVVALRELEQ</sequence>
<evidence type="ECO:0000259" key="2">
    <source>
        <dbReference type="Pfam" id="PF01408"/>
    </source>
</evidence>
<feature type="domain" description="Gfo/Idh/MocA-like oxidoreductase N-terminal" evidence="2">
    <location>
        <begin position="20"/>
        <end position="119"/>
    </location>
</feature>
<dbReference type="Gene3D" id="3.40.50.720">
    <property type="entry name" value="NAD(P)-binding Rossmann-like Domain"/>
    <property type="match status" value="1"/>
</dbReference>
<evidence type="ECO:0000313" key="4">
    <source>
        <dbReference type="EMBL" id="MBD2847266.1"/>
    </source>
</evidence>
<comment type="caution">
    <text evidence="4">The sequence shown here is derived from an EMBL/GenBank/DDBJ whole genome shotgun (WGS) entry which is preliminary data.</text>
</comment>
<dbReference type="AlphaFoldDB" id="A0A927BWN3"/>
<gene>
    <name evidence="4" type="ORF">IDH44_18865</name>
</gene>
<dbReference type="Pfam" id="PF22725">
    <property type="entry name" value="GFO_IDH_MocA_C3"/>
    <property type="match status" value="1"/>
</dbReference>
<dbReference type="SUPFAM" id="SSF55347">
    <property type="entry name" value="Glyceraldehyde-3-phosphate dehydrogenase-like, C-terminal domain"/>
    <property type="match status" value="1"/>
</dbReference>
<evidence type="ECO:0000259" key="3">
    <source>
        <dbReference type="Pfam" id="PF22725"/>
    </source>
</evidence>
<keyword evidence="5" id="KW-1185">Reference proteome</keyword>
<protein>
    <submittedName>
        <fullName evidence="4">Gfo/Idh/MocA family oxidoreductase</fullName>
    </submittedName>
</protein>
<dbReference type="InterPro" id="IPR050463">
    <property type="entry name" value="Gfo/Idh/MocA_oxidrdct_glycsds"/>
</dbReference>
<dbReference type="EMBL" id="JACXIZ010000035">
    <property type="protein sequence ID" value="MBD2847266.1"/>
    <property type="molecule type" value="Genomic_DNA"/>
</dbReference>
<dbReference type="GO" id="GO:0016491">
    <property type="term" value="F:oxidoreductase activity"/>
    <property type="evidence" value="ECO:0007669"/>
    <property type="project" value="UniProtKB-KW"/>
</dbReference>
<name>A0A927BWN3_9BACL</name>
<dbReference type="GO" id="GO:0000166">
    <property type="term" value="F:nucleotide binding"/>
    <property type="evidence" value="ECO:0007669"/>
    <property type="project" value="InterPro"/>
</dbReference>
<organism evidence="4 5">
    <name type="scientific">Paenibacillus sabuli</name>
    <dbReference type="NCBI Taxonomy" id="2772509"/>
    <lineage>
        <taxon>Bacteria</taxon>
        <taxon>Bacillati</taxon>
        <taxon>Bacillota</taxon>
        <taxon>Bacilli</taxon>
        <taxon>Bacillales</taxon>
        <taxon>Paenibacillaceae</taxon>
        <taxon>Paenibacillus</taxon>
    </lineage>
</organism>
<dbReference type="InterPro" id="IPR000683">
    <property type="entry name" value="Gfo/Idh/MocA-like_OxRdtase_N"/>
</dbReference>
<dbReference type="Gene3D" id="3.30.360.10">
    <property type="entry name" value="Dihydrodipicolinate Reductase, domain 2"/>
    <property type="match status" value="1"/>
</dbReference>
<reference evidence="4" key="1">
    <citation type="submission" date="2020-09" db="EMBL/GenBank/DDBJ databases">
        <title>A novel bacterium of genus Paenibacillus, isolated from South China Sea.</title>
        <authorList>
            <person name="Huang H."/>
            <person name="Mo K."/>
            <person name="Hu Y."/>
        </authorList>
    </citation>
    <scope>NUCLEOTIDE SEQUENCE</scope>
    <source>
        <strain evidence="4">IB182496</strain>
    </source>
</reference>
<accession>A0A927BWN3</accession>
<dbReference type="InterPro" id="IPR055170">
    <property type="entry name" value="GFO_IDH_MocA-like_dom"/>
</dbReference>